<organism evidence="3 4">
    <name type="scientific">Bionectria ochroleuca</name>
    <name type="common">Gliocladium roseum</name>
    <dbReference type="NCBI Taxonomy" id="29856"/>
    <lineage>
        <taxon>Eukaryota</taxon>
        <taxon>Fungi</taxon>
        <taxon>Dikarya</taxon>
        <taxon>Ascomycota</taxon>
        <taxon>Pezizomycotina</taxon>
        <taxon>Sordariomycetes</taxon>
        <taxon>Hypocreomycetidae</taxon>
        <taxon>Hypocreales</taxon>
        <taxon>Bionectriaceae</taxon>
        <taxon>Clonostachys</taxon>
    </lineage>
</organism>
<dbReference type="InterPro" id="IPR051783">
    <property type="entry name" value="NAD(P)-dependent_oxidoreduct"/>
</dbReference>
<protein>
    <recommendedName>
        <fullName evidence="2">NAD-dependent epimerase/dehydratase domain-containing protein</fullName>
    </recommendedName>
</protein>
<comment type="caution">
    <text evidence="3">The sequence shown here is derived from an EMBL/GenBank/DDBJ whole genome shotgun (WGS) entry which is preliminary data.</text>
</comment>
<keyword evidence="1" id="KW-1133">Transmembrane helix</keyword>
<dbReference type="EMBL" id="JADCTT010000014">
    <property type="protein sequence ID" value="KAF9744511.1"/>
    <property type="molecule type" value="Genomic_DNA"/>
</dbReference>
<dbReference type="InterPro" id="IPR001509">
    <property type="entry name" value="Epimerase_deHydtase"/>
</dbReference>
<accession>A0A8H7KC51</accession>
<sequence length="340" mass="37297">MAHVKNVLVTGGAGFIGGSVVATLIARTTAPVKDINISTVIRSEDQAKALSKLGINVIQADLSDEKAILDAVLNNEIDLIVHAASSFVLPLGLNLVRALGQRGKITGRKTYFINKQIGDGHPVRITDIGLLEESKALGVEFFNVAVPVVYGRGSGEWKKLSTNIPAFVRKSVEKKIVYKFEKDGVCPDIVSYPLKRLPVLTPAIHVADLADLYVVLVEKVLQEQSIPNGENGYYFGFAHRLPWWKTMERIAAGLHARGLVAEPTAQVWPSWEEAAAQLKWPVQHIHAMGAATGQQVAVNPYLLGWQPKWNQKRFLDSIDDEIQAALDDKPLKSTLFDTIL</sequence>
<dbReference type="SUPFAM" id="SSF51735">
    <property type="entry name" value="NAD(P)-binding Rossmann-fold domains"/>
    <property type="match status" value="1"/>
</dbReference>
<dbReference type="Proteomes" id="UP000616885">
    <property type="component" value="Unassembled WGS sequence"/>
</dbReference>
<keyword evidence="1" id="KW-0812">Transmembrane</keyword>
<dbReference type="GO" id="GO:0005737">
    <property type="term" value="C:cytoplasm"/>
    <property type="evidence" value="ECO:0007669"/>
    <property type="project" value="TreeGrafter"/>
</dbReference>
<evidence type="ECO:0000259" key="2">
    <source>
        <dbReference type="Pfam" id="PF01370"/>
    </source>
</evidence>
<evidence type="ECO:0000313" key="3">
    <source>
        <dbReference type="EMBL" id="KAF9744511.1"/>
    </source>
</evidence>
<feature type="domain" description="NAD-dependent epimerase/dehydratase" evidence="2">
    <location>
        <begin position="7"/>
        <end position="85"/>
    </location>
</feature>
<feature type="transmembrane region" description="Helical" evidence="1">
    <location>
        <begin position="7"/>
        <end position="26"/>
    </location>
</feature>
<dbReference type="AlphaFoldDB" id="A0A8H7KC51"/>
<dbReference type="InterPro" id="IPR036291">
    <property type="entry name" value="NAD(P)-bd_dom_sf"/>
</dbReference>
<keyword evidence="1" id="KW-0472">Membrane</keyword>
<dbReference type="PANTHER" id="PTHR48079:SF6">
    <property type="entry name" value="NAD(P)-BINDING DOMAIN-CONTAINING PROTEIN-RELATED"/>
    <property type="match status" value="1"/>
</dbReference>
<dbReference type="Pfam" id="PF01370">
    <property type="entry name" value="Epimerase"/>
    <property type="match status" value="1"/>
</dbReference>
<gene>
    <name evidence="3" type="ORF">IM811_005292</name>
</gene>
<dbReference type="GO" id="GO:0004029">
    <property type="term" value="F:aldehyde dehydrogenase (NAD+) activity"/>
    <property type="evidence" value="ECO:0007669"/>
    <property type="project" value="TreeGrafter"/>
</dbReference>
<name>A0A8H7KC51_BIOOC</name>
<evidence type="ECO:0000313" key="4">
    <source>
        <dbReference type="Proteomes" id="UP000616885"/>
    </source>
</evidence>
<reference evidence="3" key="1">
    <citation type="submission" date="2020-10" db="EMBL/GenBank/DDBJ databases">
        <title>High-Quality Genome Resource of Clonostachys rosea strain S41 by Oxford Nanopore Long-Read Sequencing.</title>
        <authorList>
            <person name="Wang H."/>
        </authorList>
    </citation>
    <scope>NUCLEOTIDE SEQUENCE</scope>
    <source>
        <strain evidence="3">S41</strain>
    </source>
</reference>
<evidence type="ECO:0000256" key="1">
    <source>
        <dbReference type="SAM" id="Phobius"/>
    </source>
</evidence>
<dbReference type="Gene3D" id="3.40.50.720">
    <property type="entry name" value="NAD(P)-binding Rossmann-like Domain"/>
    <property type="match status" value="1"/>
</dbReference>
<dbReference type="PANTHER" id="PTHR48079">
    <property type="entry name" value="PROTEIN YEEZ"/>
    <property type="match status" value="1"/>
</dbReference>
<proteinExistence type="predicted"/>